<dbReference type="OrthoDB" id="570124at2"/>
<evidence type="ECO:0000259" key="11">
    <source>
        <dbReference type="Pfam" id="PF02254"/>
    </source>
</evidence>
<feature type="transmembrane region" description="Helical" evidence="9">
    <location>
        <begin position="89"/>
        <end position="112"/>
    </location>
</feature>
<dbReference type="PANTHER" id="PTHR32507">
    <property type="entry name" value="NA(+)/H(+) ANTIPORTER 1"/>
    <property type="match status" value="1"/>
</dbReference>
<feature type="transmembrane region" description="Helical" evidence="9">
    <location>
        <begin position="366"/>
        <end position="390"/>
    </location>
</feature>
<feature type="transmembrane region" description="Helical" evidence="9">
    <location>
        <begin position="334"/>
        <end position="354"/>
    </location>
</feature>
<feature type="domain" description="Cation/H+ exchanger transmembrane" evidence="10">
    <location>
        <begin position="12"/>
        <end position="391"/>
    </location>
</feature>
<feature type="transmembrane region" description="Helical" evidence="9">
    <location>
        <begin position="183"/>
        <end position="203"/>
    </location>
</feature>
<evidence type="ECO:0000256" key="6">
    <source>
        <dbReference type="ARBA" id="ARBA00022989"/>
    </source>
</evidence>
<feature type="transmembrane region" description="Helical" evidence="9">
    <location>
        <begin position="6"/>
        <end position="24"/>
    </location>
</feature>
<evidence type="ECO:0000259" key="10">
    <source>
        <dbReference type="Pfam" id="PF00999"/>
    </source>
</evidence>
<dbReference type="InterPro" id="IPR038770">
    <property type="entry name" value="Na+/solute_symporter_sf"/>
</dbReference>
<dbReference type="InterPro" id="IPR003148">
    <property type="entry name" value="RCK_N"/>
</dbReference>
<feature type="domain" description="RCK N-terminal" evidence="11">
    <location>
        <begin position="403"/>
        <end position="484"/>
    </location>
</feature>
<dbReference type="SUPFAM" id="SSF51735">
    <property type="entry name" value="NAD(P)-binding Rossmann-fold domains"/>
    <property type="match status" value="1"/>
</dbReference>
<keyword evidence="13" id="KW-1185">Reference proteome</keyword>
<dbReference type="InterPro" id="IPR006153">
    <property type="entry name" value="Cation/H_exchanger_TM"/>
</dbReference>
<evidence type="ECO:0000313" key="12">
    <source>
        <dbReference type="EMBL" id="AJD92461.1"/>
    </source>
</evidence>
<keyword evidence="7" id="KW-0406">Ion transport</keyword>
<accession>A0A0B5AQV2</accession>
<dbReference type="BioCyc" id="JESP1508404:G14D9-12425-MONOMER"/>
<proteinExistence type="predicted"/>
<dbReference type="HOGENOM" id="CLU_005912_10_1_9"/>
<keyword evidence="3" id="KW-0050">Antiport</keyword>
<dbReference type="PANTHER" id="PTHR32507:SF0">
    <property type="entry name" value="NA(+)_H(+) ANTIPORTER 2-RELATED"/>
    <property type="match status" value="1"/>
</dbReference>
<dbReference type="GO" id="GO:0006813">
    <property type="term" value="P:potassium ion transport"/>
    <property type="evidence" value="ECO:0007669"/>
    <property type="project" value="InterPro"/>
</dbReference>
<protein>
    <submittedName>
        <fullName evidence="12">Na+/H+ antiporter family protein</fullName>
    </submittedName>
</protein>
<feature type="transmembrane region" description="Helical" evidence="9">
    <location>
        <begin position="272"/>
        <end position="290"/>
    </location>
</feature>
<dbReference type="GO" id="GO:1902600">
    <property type="term" value="P:proton transmembrane transport"/>
    <property type="evidence" value="ECO:0007669"/>
    <property type="project" value="InterPro"/>
</dbReference>
<organism evidence="12 13">
    <name type="scientific">Jeotgalibacillus malaysiensis</name>
    <dbReference type="NCBI Taxonomy" id="1508404"/>
    <lineage>
        <taxon>Bacteria</taxon>
        <taxon>Bacillati</taxon>
        <taxon>Bacillota</taxon>
        <taxon>Bacilli</taxon>
        <taxon>Bacillales</taxon>
        <taxon>Caryophanaceae</taxon>
        <taxon>Jeotgalibacillus</taxon>
    </lineage>
</organism>
<evidence type="ECO:0000256" key="1">
    <source>
        <dbReference type="ARBA" id="ARBA00004651"/>
    </source>
</evidence>
<feature type="transmembrane region" description="Helical" evidence="9">
    <location>
        <begin position="60"/>
        <end position="77"/>
    </location>
</feature>
<dbReference type="Gene3D" id="3.40.50.720">
    <property type="entry name" value="NAD(P)-binding Rossmann-like Domain"/>
    <property type="match status" value="1"/>
</dbReference>
<feature type="transmembrane region" description="Helical" evidence="9">
    <location>
        <begin position="31"/>
        <end position="48"/>
    </location>
</feature>
<feature type="transmembrane region" description="Helical" evidence="9">
    <location>
        <begin position="302"/>
        <end position="322"/>
    </location>
</feature>
<dbReference type="KEGG" id="jeo:JMA_31440"/>
<evidence type="ECO:0000256" key="7">
    <source>
        <dbReference type="ARBA" id="ARBA00023065"/>
    </source>
</evidence>
<reference evidence="12 13" key="1">
    <citation type="submission" date="2014-08" db="EMBL/GenBank/DDBJ databases">
        <title>Complete genome of a marine bacteria Jeotgalibacillus malaysiensis.</title>
        <authorList>
            <person name="Yaakop A.S."/>
            <person name="Chan K.-G."/>
            <person name="Goh K.M."/>
        </authorList>
    </citation>
    <scope>NUCLEOTIDE SEQUENCE [LARGE SCALE GENOMIC DNA]</scope>
    <source>
        <strain evidence="12 13">D5</strain>
    </source>
</reference>
<dbReference type="EMBL" id="CP009416">
    <property type="protein sequence ID" value="AJD92461.1"/>
    <property type="molecule type" value="Genomic_DNA"/>
</dbReference>
<comment type="subcellular location">
    <subcellularLocation>
        <location evidence="1">Cell membrane</location>
        <topology evidence="1">Multi-pass membrane protein</topology>
    </subcellularLocation>
</comment>
<dbReference type="Pfam" id="PF02254">
    <property type="entry name" value="TrkA_N"/>
    <property type="match status" value="1"/>
</dbReference>
<evidence type="ECO:0000256" key="5">
    <source>
        <dbReference type="ARBA" id="ARBA00022692"/>
    </source>
</evidence>
<evidence type="ECO:0000256" key="8">
    <source>
        <dbReference type="ARBA" id="ARBA00023136"/>
    </source>
</evidence>
<evidence type="ECO:0000256" key="4">
    <source>
        <dbReference type="ARBA" id="ARBA00022475"/>
    </source>
</evidence>
<feature type="transmembrane region" description="Helical" evidence="9">
    <location>
        <begin position="118"/>
        <end position="138"/>
    </location>
</feature>
<dbReference type="GO" id="GO:0015297">
    <property type="term" value="F:antiporter activity"/>
    <property type="evidence" value="ECO:0007669"/>
    <property type="project" value="UniProtKB-KW"/>
</dbReference>
<dbReference type="Proteomes" id="UP000031449">
    <property type="component" value="Chromosome"/>
</dbReference>
<evidence type="ECO:0000256" key="3">
    <source>
        <dbReference type="ARBA" id="ARBA00022449"/>
    </source>
</evidence>
<evidence type="ECO:0000256" key="2">
    <source>
        <dbReference type="ARBA" id="ARBA00022448"/>
    </source>
</evidence>
<keyword evidence="5 9" id="KW-0812">Transmembrane</keyword>
<evidence type="ECO:0000313" key="13">
    <source>
        <dbReference type="Proteomes" id="UP000031449"/>
    </source>
</evidence>
<keyword evidence="8 9" id="KW-0472">Membrane</keyword>
<keyword evidence="2" id="KW-0813">Transport</keyword>
<dbReference type="Gene3D" id="1.20.1530.20">
    <property type="match status" value="1"/>
</dbReference>
<name>A0A0B5AQV2_9BACL</name>
<dbReference type="Pfam" id="PF00999">
    <property type="entry name" value="Na_H_Exchanger"/>
    <property type="match status" value="1"/>
</dbReference>
<keyword evidence="6 9" id="KW-1133">Transmembrane helix</keyword>
<evidence type="ECO:0000256" key="9">
    <source>
        <dbReference type="SAM" id="Phobius"/>
    </source>
</evidence>
<gene>
    <name evidence="12" type="ORF">JMA_31440</name>
</gene>
<dbReference type="InterPro" id="IPR036291">
    <property type="entry name" value="NAD(P)-bd_dom_sf"/>
</dbReference>
<sequence>MFNSLLFTAMLVVFLGILSQWLSWRIRLPAIVVMSVAGIIVGPVLGFINPEQEFGDLYGPIISMAVAIILFEGSLQLDFREIRDLGKPVFRIVTFGAFIAWILGSLTAHYIAGLSLPVAFVIGGLFIVTGPTVILPLLRQAKLKPRPAKILKWEGIIVDPLGVLLALFAFQIILFFVDEEVTFTSLLLFFGAAAFATVLGWVLGRGMGWMFEKGYIPEFLKSPVLFAVVLFCFSVADEVMHETGLLSVTAMGMTMANMHISSIGDMRHFKENISVLLISTIFIMLTASLQVETLLEIFNLRIIGYVVLMLLIVRPLSIWLSTIGTDLSWQERTLVGWIAPRGIVALTVSGYFASVLLDTGFEDAEILTALTFALVFSTVVAHGFSIGLVAKKLKLANDEGPGVIVVGGNAFTRGLTHTLHEMKVPVILVDSTWRNLAPARQRGVPTFHGELLSEQTEYRLDMTPYESILAATSLDSYNALVCSTFTPSIGRKHLFQVSMEKTHDADLAGLRHTVGGRVLFNEKATLQELIRRVDNGHVFRRTQITEQYTYDKYKEEINGDDFLIGVLNKSGHFEPFVKDWEEVINPGDTLIRLTAQTKEVEKVKQKLNGDK</sequence>
<dbReference type="GO" id="GO:0005886">
    <property type="term" value="C:plasma membrane"/>
    <property type="evidence" value="ECO:0007669"/>
    <property type="project" value="UniProtKB-SubCell"/>
</dbReference>
<dbReference type="AlphaFoldDB" id="A0A0B5AQV2"/>
<keyword evidence="4" id="KW-1003">Cell membrane</keyword>
<feature type="transmembrane region" description="Helical" evidence="9">
    <location>
        <begin position="150"/>
        <end position="177"/>
    </location>
</feature>
<dbReference type="STRING" id="1508404.JMA_31440"/>